<feature type="domain" description="Glycosyl transferase family 3 N-terminal" evidence="6">
    <location>
        <begin position="10"/>
        <end position="69"/>
    </location>
</feature>
<reference evidence="7 8" key="1">
    <citation type="submission" date="2019-07" db="EMBL/GenBank/DDBJ databases">
        <title>Whole genome shotgun sequence of Swaminathania salitolerans NBRC 104436.</title>
        <authorList>
            <person name="Hosoyama A."/>
            <person name="Uohara A."/>
            <person name="Ohji S."/>
            <person name="Ichikawa N."/>
        </authorList>
    </citation>
    <scope>NUCLEOTIDE SEQUENCE [LARGE SCALE GENOMIC DNA]</scope>
    <source>
        <strain evidence="7 8">NBRC 104436</strain>
    </source>
</reference>
<feature type="binding site" evidence="4">
    <location>
        <position position="235"/>
    </location>
    <ligand>
        <name>Mg(2+)</name>
        <dbReference type="ChEBI" id="CHEBI:18420"/>
        <label>2</label>
    </ligand>
</feature>
<dbReference type="GO" id="GO:0005829">
    <property type="term" value="C:cytosol"/>
    <property type="evidence" value="ECO:0007669"/>
    <property type="project" value="TreeGrafter"/>
</dbReference>
<evidence type="ECO:0000313" key="8">
    <source>
        <dbReference type="Proteomes" id="UP000321405"/>
    </source>
</evidence>
<proteinExistence type="inferred from homology"/>
<dbReference type="Pfam" id="PF02885">
    <property type="entry name" value="Glycos_trans_3N"/>
    <property type="match status" value="1"/>
</dbReference>
<dbReference type="InterPro" id="IPR035902">
    <property type="entry name" value="Nuc_phospho_transferase"/>
</dbReference>
<dbReference type="InterPro" id="IPR005940">
    <property type="entry name" value="Anthranilate_Pribosyl_Tfrase"/>
</dbReference>
<organism evidence="7 8">
    <name type="scientific">Swaminathania salitolerans</name>
    <dbReference type="NCBI Taxonomy" id="182838"/>
    <lineage>
        <taxon>Bacteria</taxon>
        <taxon>Pseudomonadati</taxon>
        <taxon>Pseudomonadota</taxon>
        <taxon>Alphaproteobacteria</taxon>
        <taxon>Acetobacterales</taxon>
        <taxon>Acetobacteraceae</taxon>
        <taxon>Swaminathania</taxon>
    </lineage>
</organism>
<dbReference type="PANTHER" id="PTHR43285">
    <property type="entry name" value="ANTHRANILATE PHOSPHORIBOSYLTRANSFERASE"/>
    <property type="match status" value="1"/>
</dbReference>
<dbReference type="Proteomes" id="UP000321405">
    <property type="component" value="Unassembled WGS sequence"/>
</dbReference>
<feature type="binding site" evidence="4">
    <location>
        <position position="86"/>
    </location>
    <ligand>
        <name>anthranilate</name>
        <dbReference type="ChEBI" id="CHEBI:16567"/>
        <label>1</label>
    </ligand>
</feature>
<sequence>MDTQSGSLRQVLGRLANAQTLTAEETERLFSIVMRGAAPPEQLAAILMAFHLRGETVEELSGAVRAVRQVMTTLPSVPENAMDVCGTGGDGLGTLNVSTAVAFVLAGLGVPVAKHGNRALSSRSGATDTLMALGIAPSEDLAQQARRLNEDNLAFLSAPVHHPAMRHAAPVRGALGFRTIFNLVGPLCNPACVRRQMIGVYEARWLEPVAQTLAALGGRCIWAVHGETDRGGSDEITLAGPSRMRAWEGDRFLDLVLTPEMAGFSRRPIAALAGGDPGYNAARLIEMLSGQAGAYRDTVLLNTAVALHVAGRASILENDTVSSDLLRRNVATAAQAIDSGLARSALARAQDADIRGDEAVSSPRMIQIAGLP</sequence>
<accession>A0A511BQC6</accession>
<evidence type="ECO:0000259" key="5">
    <source>
        <dbReference type="Pfam" id="PF00591"/>
    </source>
</evidence>
<dbReference type="UniPathway" id="UPA00035">
    <property type="reaction ID" value="UER00041"/>
</dbReference>
<evidence type="ECO:0000259" key="6">
    <source>
        <dbReference type="Pfam" id="PF02885"/>
    </source>
</evidence>
<feature type="domain" description="Glycosyl transferase family 3" evidence="5">
    <location>
        <begin position="80"/>
        <end position="342"/>
    </location>
</feature>
<dbReference type="Pfam" id="PF00591">
    <property type="entry name" value="Glycos_transf_3"/>
    <property type="match status" value="1"/>
</dbReference>
<comment type="similarity">
    <text evidence="4">Belongs to the anthranilate phosphoribosyltransferase family.</text>
</comment>
<dbReference type="SUPFAM" id="SSF52418">
    <property type="entry name" value="Nucleoside phosphorylase/phosphoribosyltransferase catalytic domain"/>
    <property type="match status" value="1"/>
</dbReference>
<gene>
    <name evidence="4 7" type="primary">trpD</name>
    <name evidence="7" type="ORF">SSA02_12060</name>
</gene>
<protein>
    <recommendedName>
        <fullName evidence="4">Anthranilate phosphoribosyltransferase</fullName>
        <ecNumber evidence="4">2.4.2.18</ecNumber>
    </recommendedName>
</protein>
<dbReference type="InterPro" id="IPR000312">
    <property type="entry name" value="Glycosyl_Trfase_fam3"/>
</dbReference>
<dbReference type="PANTHER" id="PTHR43285:SF2">
    <property type="entry name" value="ANTHRANILATE PHOSPHORIBOSYLTRANSFERASE"/>
    <property type="match status" value="1"/>
</dbReference>
<feature type="binding site" evidence="4">
    <location>
        <position position="86"/>
    </location>
    <ligand>
        <name>5-phospho-alpha-D-ribose 1-diphosphate</name>
        <dbReference type="ChEBI" id="CHEBI:58017"/>
    </ligand>
</feature>
<keyword evidence="4" id="KW-0460">Magnesium</keyword>
<comment type="subunit">
    <text evidence="4">Homodimer.</text>
</comment>
<feature type="binding site" evidence="4">
    <location>
        <begin position="114"/>
        <end position="122"/>
    </location>
    <ligand>
        <name>5-phospho-alpha-D-ribose 1-diphosphate</name>
        <dbReference type="ChEBI" id="CHEBI:58017"/>
    </ligand>
</feature>
<dbReference type="InterPro" id="IPR017459">
    <property type="entry name" value="Glycosyl_Trfase_fam3_N_dom"/>
</dbReference>
<dbReference type="OrthoDB" id="9806430at2"/>
<keyword evidence="1 4" id="KW-0328">Glycosyltransferase</keyword>
<feature type="binding site" evidence="4">
    <location>
        <position position="234"/>
    </location>
    <ligand>
        <name>Mg(2+)</name>
        <dbReference type="ChEBI" id="CHEBI:18420"/>
        <label>2</label>
    </ligand>
</feature>
<dbReference type="EMBL" id="BJVC01000002">
    <property type="protein sequence ID" value="GEL02043.1"/>
    <property type="molecule type" value="Genomic_DNA"/>
</dbReference>
<dbReference type="EC" id="2.4.2.18" evidence="4"/>
<feature type="binding site" evidence="4">
    <location>
        <begin position="89"/>
        <end position="90"/>
    </location>
    <ligand>
        <name>5-phospho-alpha-D-ribose 1-diphosphate</name>
        <dbReference type="ChEBI" id="CHEBI:58017"/>
    </ligand>
</feature>
<comment type="cofactor">
    <cofactor evidence="4">
        <name>Mg(2+)</name>
        <dbReference type="ChEBI" id="CHEBI:18420"/>
    </cofactor>
    <text evidence="4">Binds 2 magnesium ions per monomer.</text>
</comment>
<keyword evidence="4" id="KW-0479">Metal-binding</keyword>
<comment type="caution">
    <text evidence="7">The sequence shown here is derived from an EMBL/GenBank/DDBJ whole genome shotgun (WGS) entry which is preliminary data.</text>
</comment>
<name>A0A511BQC6_9PROT</name>
<dbReference type="GO" id="GO:0000162">
    <property type="term" value="P:L-tryptophan biosynthetic process"/>
    <property type="evidence" value="ECO:0007669"/>
    <property type="project" value="UniProtKB-UniRule"/>
</dbReference>
<evidence type="ECO:0000256" key="1">
    <source>
        <dbReference type="ARBA" id="ARBA00022676"/>
    </source>
</evidence>
<keyword evidence="4" id="KW-0057">Aromatic amino acid biosynthesis</keyword>
<evidence type="ECO:0000256" key="4">
    <source>
        <dbReference type="HAMAP-Rule" id="MF_00211"/>
    </source>
</evidence>
<feature type="binding site" evidence="4">
    <location>
        <position position="117"/>
    </location>
    <ligand>
        <name>anthranilate</name>
        <dbReference type="ChEBI" id="CHEBI:16567"/>
        <label>1</label>
    </ligand>
</feature>
<evidence type="ECO:0000256" key="2">
    <source>
        <dbReference type="ARBA" id="ARBA00022679"/>
    </source>
</evidence>
<dbReference type="RefSeq" id="WP_147093071.1">
    <property type="nucleotide sequence ID" value="NZ_BJVC01000002.1"/>
</dbReference>
<dbReference type="Gene3D" id="1.20.970.10">
    <property type="entry name" value="Transferase, Pyrimidine Nucleoside Phosphorylase, Chain C"/>
    <property type="match status" value="1"/>
</dbReference>
<evidence type="ECO:0000256" key="3">
    <source>
        <dbReference type="ARBA" id="ARBA00022822"/>
    </source>
</evidence>
<comment type="pathway">
    <text evidence="4">Amino-acid biosynthesis; L-tryptophan biosynthesis; L-tryptophan from chorismate: step 2/5.</text>
</comment>
<keyword evidence="8" id="KW-1185">Reference proteome</keyword>
<dbReference type="InterPro" id="IPR036320">
    <property type="entry name" value="Glycosyl_Trfase_fam3_N_dom_sf"/>
</dbReference>
<dbReference type="GO" id="GO:0000287">
    <property type="term" value="F:magnesium ion binding"/>
    <property type="evidence" value="ECO:0007669"/>
    <property type="project" value="UniProtKB-UniRule"/>
</dbReference>
<keyword evidence="3 4" id="KW-0822">Tryptophan biosynthesis</keyword>
<dbReference type="SUPFAM" id="SSF47648">
    <property type="entry name" value="Nucleoside phosphorylase/phosphoribosyltransferase N-terminal domain"/>
    <property type="match status" value="1"/>
</dbReference>
<comment type="function">
    <text evidence="4">Catalyzes the transfer of the phosphoribosyl group of 5-phosphorylribose-1-pyrophosphate (PRPP) to anthranilate to yield N-(5'-phosphoribosyl)-anthranilate (PRA).</text>
</comment>
<feature type="binding site" evidence="4">
    <location>
        <position position="94"/>
    </location>
    <ligand>
        <name>5-phospho-alpha-D-ribose 1-diphosphate</name>
        <dbReference type="ChEBI" id="CHEBI:58017"/>
    </ligand>
</feature>
<comment type="caution">
    <text evidence="4">Lacks conserved residue(s) required for the propagation of feature annotation.</text>
</comment>
<feature type="binding site" evidence="4">
    <location>
        <begin position="96"/>
        <end position="99"/>
    </location>
    <ligand>
        <name>5-phospho-alpha-D-ribose 1-diphosphate</name>
        <dbReference type="ChEBI" id="CHEBI:58017"/>
    </ligand>
</feature>
<feature type="binding site" evidence="4">
    <location>
        <position position="98"/>
    </location>
    <ligand>
        <name>Mg(2+)</name>
        <dbReference type="ChEBI" id="CHEBI:18420"/>
        <label>1</label>
    </ligand>
</feature>
<dbReference type="HAMAP" id="MF_00211">
    <property type="entry name" value="TrpD"/>
    <property type="match status" value="1"/>
</dbReference>
<feature type="binding site" evidence="4">
    <location>
        <position position="235"/>
    </location>
    <ligand>
        <name>Mg(2+)</name>
        <dbReference type="ChEBI" id="CHEBI:18420"/>
        <label>1</label>
    </ligand>
</feature>
<evidence type="ECO:0000313" key="7">
    <source>
        <dbReference type="EMBL" id="GEL02043.1"/>
    </source>
</evidence>
<dbReference type="GO" id="GO:0004048">
    <property type="term" value="F:anthranilate phosphoribosyltransferase activity"/>
    <property type="evidence" value="ECO:0007669"/>
    <property type="project" value="UniProtKB-UniRule"/>
</dbReference>
<feature type="binding site" evidence="4">
    <location>
        <position position="172"/>
    </location>
    <ligand>
        <name>anthranilate</name>
        <dbReference type="ChEBI" id="CHEBI:16567"/>
        <label>2</label>
    </ligand>
</feature>
<dbReference type="AlphaFoldDB" id="A0A511BQC6"/>
<keyword evidence="4" id="KW-0028">Amino-acid biosynthesis</keyword>
<comment type="catalytic activity">
    <reaction evidence="4">
        <text>N-(5-phospho-beta-D-ribosyl)anthranilate + diphosphate = 5-phospho-alpha-D-ribose 1-diphosphate + anthranilate</text>
        <dbReference type="Rhea" id="RHEA:11768"/>
        <dbReference type="ChEBI" id="CHEBI:16567"/>
        <dbReference type="ChEBI" id="CHEBI:18277"/>
        <dbReference type="ChEBI" id="CHEBI:33019"/>
        <dbReference type="ChEBI" id="CHEBI:58017"/>
        <dbReference type="EC" id="2.4.2.18"/>
    </reaction>
</comment>
<dbReference type="NCBIfam" id="TIGR01245">
    <property type="entry name" value="trpD"/>
    <property type="match status" value="1"/>
</dbReference>
<feature type="binding site" evidence="4">
    <location>
        <position position="126"/>
    </location>
    <ligand>
        <name>5-phospho-alpha-D-ribose 1-diphosphate</name>
        <dbReference type="ChEBI" id="CHEBI:58017"/>
    </ligand>
</feature>
<dbReference type="Gene3D" id="3.40.1030.10">
    <property type="entry name" value="Nucleoside phosphorylase/phosphoribosyltransferase catalytic domain"/>
    <property type="match status" value="1"/>
</dbReference>
<keyword evidence="2 4" id="KW-0808">Transferase</keyword>